<accession>A0AAV2TMJ8</accession>
<reference evidence="1" key="1">
    <citation type="submission" date="2024-06" db="EMBL/GenBank/DDBJ databases">
        <authorList>
            <person name="Liu X."/>
            <person name="Lenzi L."/>
            <person name="Haldenby T S."/>
            <person name="Uol C."/>
        </authorList>
    </citation>
    <scope>NUCLEOTIDE SEQUENCE</scope>
</reference>
<dbReference type="EMBL" id="CAXLJL010000463">
    <property type="protein sequence ID" value="CAL5137965.1"/>
    <property type="molecule type" value="Genomic_DNA"/>
</dbReference>
<dbReference type="AlphaFoldDB" id="A0AAV2TMJ8"/>
<sequence length="135" mass="16217">MSMRSQRTLVENMHGLTMWIFPLYFRPFGKSWYPAPRNTVEFIRRTYEMDQMCKVASVITRFRDPREISESKPCRELHSRYAFVRHEPWMELRVHSSDTSMTMGEETLHFKSRLGRNTDAHKIYLAVDKRNLLVD</sequence>
<dbReference type="Proteomes" id="UP001497525">
    <property type="component" value="Unassembled WGS sequence"/>
</dbReference>
<name>A0AAV2TMJ8_CALDB</name>
<gene>
    <name evidence="1" type="ORF">CDAUBV1_LOCUS12486</name>
</gene>
<proteinExistence type="predicted"/>
<organism evidence="1 2">
    <name type="scientific">Calicophoron daubneyi</name>
    <name type="common">Rumen fluke</name>
    <name type="synonym">Paramphistomum daubneyi</name>
    <dbReference type="NCBI Taxonomy" id="300641"/>
    <lineage>
        <taxon>Eukaryota</taxon>
        <taxon>Metazoa</taxon>
        <taxon>Spiralia</taxon>
        <taxon>Lophotrochozoa</taxon>
        <taxon>Platyhelminthes</taxon>
        <taxon>Trematoda</taxon>
        <taxon>Digenea</taxon>
        <taxon>Plagiorchiida</taxon>
        <taxon>Pronocephalata</taxon>
        <taxon>Paramphistomoidea</taxon>
        <taxon>Paramphistomidae</taxon>
        <taxon>Calicophoron</taxon>
    </lineage>
</organism>
<comment type="caution">
    <text evidence="1">The sequence shown here is derived from an EMBL/GenBank/DDBJ whole genome shotgun (WGS) entry which is preliminary data.</text>
</comment>
<feature type="non-terminal residue" evidence="1">
    <location>
        <position position="135"/>
    </location>
</feature>
<evidence type="ECO:0000313" key="2">
    <source>
        <dbReference type="Proteomes" id="UP001497525"/>
    </source>
</evidence>
<protein>
    <submittedName>
        <fullName evidence="1">Uncharacterized protein</fullName>
    </submittedName>
</protein>
<evidence type="ECO:0000313" key="1">
    <source>
        <dbReference type="EMBL" id="CAL5137965.1"/>
    </source>
</evidence>